<feature type="transmembrane region" description="Helical" evidence="1">
    <location>
        <begin position="250"/>
        <end position="270"/>
    </location>
</feature>
<reference evidence="2 3" key="1">
    <citation type="submission" date="2020-10" db="EMBL/GenBank/DDBJ databases">
        <title>Phylogeny of dyella-like bacteria.</title>
        <authorList>
            <person name="Fu J."/>
        </authorList>
    </citation>
    <scope>NUCLEOTIDE SEQUENCE [LARGE SCALE GENOMIC DNA]</scope>
    <source>
        <strain evidence="2 3">Gsoil3046</strain>
    </source>
</reference>
<feature type="transmembrane region" description="Helical" evidence="1">
    <location>
        <begin position="367"/>
        <end position="387"/>
    </location>
</feature>
<gene>
    <name evidence="2" type="ORF">ISP17_14770</name>
</gene>
<dbReference type="RefSeq" id="WP_404634526.1">
    <property type="nucleotide sequence ID" value="NZ_JADIKM010000004.1"/>
</dbReference>
<feature type="transmembrane region" description="Helical" evidence="1">
    <location>
        <begin position="285"/>
        <end position="307"/>
    </location>
</feature>
<sequence length="465" mass="50555">MKIDRAGRIPAHTVAVALLLACAAAIWIPAIWTPFWGDDYVYLYGARLANQVGQSWWQTFWPTQPLQFWRPLSQEAWWRIVEGAMVSNARVAHAAALTLHLMAAAAVGLAGAALTRASDWPRPGRVGVLAGALYGVLALNALPVHWVAAVNSSILVMFTGLILAAWMAACVAATRTSRLMLLAAVPALFVLALLSKESAVLTPLLMAGFMLFARAGWRRGHVATLAACVVIAAIWLALRTQVTAPPAAQYSYAFGINLVRNAVSLVAWLFNVPREALRMLAAGQLLPALGWIAAVAIPVAAVWFLALRGGIARLQPRQWLLALAFPVVAYAPYFPLSWNSYAYYAAVASMLPVIVLARLLDGRRTVLVAALLLGCSGWLAVAGTRHLDHPGLIGRARWAEATFRQLEQRPITPPLWVQVQDEHRFYAMGPYGLAWRLGLPLSEIHQVEACPQRPGTCLVIRSDGR</sequence>
<keyword evidence="3" id="KW-1185">Reference proteome</keyword>
<keyword evidence="1" id="KW-0472">Membrane</keyword>
<feature type="transmembrane region" description="Helical" evidence="1">
    <location>
        <begin position="12"/>
        <end position="32"/>
    </location>
</feature>
<feature type="transmembrane region" description="Helical" evidence="1">
    <location>
        <begin position="179"/>
        <end position="200"/>
    </location>
</feature>
<feature type="transmembrane region" description="Helical" evidence="1">
    <location>
        <begin position="341"/>
        <end position="360"/>
    </location>
</feature>
<keyword evidence="1" id="KW-1133">Transmembrane helix</keyword>
<organism evidence="2 3">
    <name type="scientific">Dyella ginsengisoli</name>
    <dbReference type="NCBI Taxonomy" id="363848"/>
    <lineage>
        <taxon>Bacteria</taxon>
        <taxon>Pseudomonadati</taxon>
        <taxon>Pseudomonadota</taxon>
        <taxon>Gammaproteobacteria</taxon>
        <taxon>Lysobacterales</taxon>
        <taxon>Rhodanobacteraceae</taxon>
        <taxon>Dyella</taxon>
    </lineage>
</organism>
<dbReference type="PROSITE" id="PS51257">
    <property type="entry name" value="PROKAR_LIPOPROTEIN"/>
    <property type="match status" value="1"/>
</dbReference>
<feature type="transmembrane region" description="Helical" evidence="1">
    <location>
        <begin position="91"/>
        <end position="114"/>
    </location>
</feature>
<dbReference type="Proteomes" id="UP001620460">
    <property type="component" value="Unassembled WGS sequence"/>
</dbReference>
<comment type="caution">
    <text evidence="2">The sequence shown here is derived from an EMBL/GenBank/DDBJ whole genome shotgun (WGS) entry which is preliminary data.</text>
</comment>
<dbReference type="EMBL" id="JADIKM010000004">
    <property type="protein sequence ID" value="MFK2905224.1"/>
    <property type="molecule type" value="Genomic_DNA"/>
</dbReference>
<proteinExistence type="predicted"/>
<name>A0ABW8JVP6_9GAMM</name>
<accession>A0ABW8JVP6</accession>
<evidence type="ECO:0008006" key="4">
    <source>
        <dbReference type="Google" id="ProtNLM"/>
    </source>
</evidence>
<feature type="transmembrane region" description="Helical" evidence="1">
    <location>
        <begin position="126"/>
        <end position="148"/>
    </location>
</feature>
<keyword evidence="1" id="KW-0812">Transmembrane</keyword>
<feature type="transmembrane region" description="Helical" evidence="1">
    <location>
        <begin position="220"/>
        <end position="238"/>
    </location>
</feature>
<feature type="transmembrane region" description="Helical" evidence="1">
    <location>
        <begin position="154"/>
        <end position="172"/>
    </location>
</feature>
<evidence type="ECO:0000256" key="1">
    <source>
        <dbReference type="SAM" id="Phobius"/>
    </source>
</evidence>
<evidence type="ECO:0000313" key="3">
    <source>
        <dbReference type="Proteomes" id="UP001620460"/>
    </source>
</evidence>
<feature type="transmembrane region" description="Helical" evidence="1">
    <location>
        <begin position="319"/>
        <end position="335"/>
    </location>
</feature>
<evidence type="ECO:0000313" key="2">
    <source>
        <dbReference type="EMBL" id="MFK2905224.1"/>
    </source>
</evidence>
<protein>
    <recommendedName>
        <fullName evidence="4">Glycosyltransferase RgtA/B/C/D-like domain-containing protein</fullName>
    </recommendedName>
</protein>